<evidence type="ECO:0000256" key="7">
    <source>
        <dbReference type="ARBA" id="ARBA00023211"/>
    </source>
</evidence>
<reference evidence="13" key="3">
    <citation type="submission" date="2015-06" db="UniProtKB">
        <authorList>
            <consortium name="EnsemblMetazoa"/>
        </authorList>
    </citation>
    <scope>IDENTIFICATION</scope>
</reference>
<comment type="catalytic activity">
    <reaction evidence="1 10">
        <text>L-glutamyl-[protein] + S-adenosyl-L-methionine = [protein]-L-glutamate 5-O-methyl ester + S-adenosyl-L-homocysteine</text>
        <dbReference type="Rhea" id="RHEA:24452"/>
        <dbReference type="Rhea" id="RHEA-COMP:10208"/>
        <dbReference type="Rhea" id="RHEA-COMP:10311"/>
        <dbReference type="ChEBI" id="CHEBI:29973"/>
        <dbReference type="ChEBI" id="CHEBI:57856"/>
        <dbReference type="ChEBI" id="CHEBI:59789"/>
        <dbReference type="ChEBI" id="CHEBI:82795"/>
    </reaction>
</comment>
<protein>
    <recommendedName>
        <fullName evidence="10">Sugar phosphate phosphatase</fullName>
        <ecNumber evidence="10">2.1.1.-</ecNumber>
        <ecNumber evidence="10">3.1.3.-</ecNumber>
    </recommendedName>
</protein>
<dbReference type="EMBL" id="KB303655">
    <property type="protein sequence ID" value="ELU02892.1"/>
    <property type="molecule type" value="Genomic_DNA"/>
</dbReference>
<comment type="cofactor">
    <cofactor evidence="10">
        <name>Mn(2+)</name>
        <dbReference type="ChEBI" id="CHEBI:29035"/>
    </cofactor>
    <cofactor evidence="10">
        <name>Ni(2+)</name>
        <dbReference type="ChEBI" id="CHEBI:49786"/>
    </cofactor>
</comment>
<comment type="domain">
    <text evidence="10">Subfamily III proteins have a conserved RTxK motif about 40-50 residues from the C-terminus; the threonine may be replaced by serine or cysteine.</text>
</comment>
<keyword evidence="14" id="KW-1185">Reference proteome</keyword>
<feature type="domain" description="Damage-control phosphatase ARMT1-like metal-binding" evidence="11">
    <location>
        <begin position="18"/>
        <end position="402"/>
    </location>
</feature>
<gene>
    <name evidence="12" type="ORF">CAPTEDRAFT_99966</name>
</gene>
<dbReference type="GO" id="GO:0005634">
    <property type="term" value="C:nucleus"/>
    <property type="evidence" value="ECO:0007669"/>
    <property type="project" value="TreeGrafter"/>
</dbReference>
<dbReference type="InterPro" id="IPR036075">
    <property type="entry name" value="ARMT-1-like_metal-bd_sf"/>
</dbReference>
<dbReference type="PANTHER" id="PTHR12260:SF6">
    <property type="entry name" value="DAMAGE-CONTROL PHOSPHATASE ARMT1"/>
    <property type="match status" value="1"/>
</dbReference>
<dbReference type="InterPro" id="IPR002791">
    <property type="entry name" value="ARMT1-like_metal-bd"/>
</dbReference>
<dbReference type="InterPro" id="IPR039763">
    <property type="entry name" value="ARMT1"/>
</dbReference>
<organism evidence="12">
    <name type="scientific">Capitella teleta</name>
    <name type="common">Polychaete worm</name>
    <dbReference type="NCBI Taxonomy" id="283909"/>
    <lineage>
        <taxon>Eukaryota</taxon>
        <taxon>Metazoa</taxon>
        <taxon>Spiralia</taxon>
        <taxon>Lophotrochozoa</taxon>
        <taxon>Annelida</taxon>
        <taxon>Polychaeta</taxon>
        <taxon>Sedentaria</taxon>
        <taxon>Scolecida</taxon>
        <taxon>Capitellidae</taxon>
        <taxon>Capitella</taxon>
    </lineage>
</organism>
<comment type="function">
    <text evidence="8 10">Metal-dependent phosphatase that shows phosphatase activity against several substrates, including fructose-1-phosphate and fructose-6-phosphate. Its preference for fructose-1-phosphate, a strong glycating agent that causes DNA damage rather than a canonical yeast metabolite, suggests a damage-control function in hexose phosphate metabolism. Has also been shown to have O-methyltransferase activity that methylates glutamate residues of target proteins to form gamma-glutamyl methyl ester residues. Possibly methylates PCNA, suggesting it is involved in the DNA damage response.</text>
</comment>
<evidence type="ECO:0000256" key="9">
    <source>
        <dbReference type="ARBA" id="ARBA00048809"/>
    </source>
</evidence>
<dbReference type="EMBL" id="AMQN01008651">
    <property type="status" value="NOT_ANNOTATED_CDS"/>
    <property type="molecule type" value="Genomic_DNA"/>
</dbReference>
<dbReference type="EC" id="2.1.1.-" evidence="10"/>
<comment type="similarity">
    <text evidence="3 10">Belongs to the damage-control phosphatase family. Sugar phosphate phosphatase III subfamily.</text>
</comment>
<dbReference type="GO" id="GO:0046872">
    <property type="term" value="F:metal ion binding"/>
    <property type="evidence" value="ECO:0007669"/>
    <property type="project" value="UniProtKB-UniRule"/>
</dbReference>
<dbReference type="OrthoDB" id="541375at2759"/>
<evidence type="ECO:0000313" key="14">
    <source>
        <dbReference type="Proteomes" id="UP000014760"/>
    </source>
</evidence>
<comment type="catalytic activity">
    <reaction evidence="9 10">
        <text>beta-D-fructose 6-phosphate = dihydroxyacetone + D-glyceraldehyde 3-phosphate</text>
        <dbReference type="Rhea" id="RHEA:28002"/>
        <dbReference type="ChEBI" id="CHEBI:16016"/>
        <dbReference type="ChEBI" id="CHEBI:57634"/>
        <dbReference type="ChEBI" id="CHEBI:59776"/>
    </reaction>
</comment>
<reference evidence="12 14" key="2">
    <citation type="journal article" date="2013" name="Nature">
        <title>Insights into bilaterian evolution from three spiralian genomes.</title>
        <authorList>
            <person name="Simakov O."/>
            <person name="Marletaz F."/>
            <person name="Cho S.J."/>
            <person name="Edsinger-Gonzales E."/>
            <person name="Havlak P."/>
            <person name="Hellsten U."/>
            <person name="Kuo D.H."/>
            <person name="Larsson T."/>
            <person name="Lv J."/>
            <person name="Arendt D."/>
            <person name="Savage R."/>
            <person name="Osoegawa K."/>
            <person name="de Jong P."/>
            <person name="Grimwood J."/>
            <person name="Chapman J.A."/>
            <person name="Shapiro H."/>
            <person name="Aerts A."/>
            <person name="Otillar R.P."/>
            <person name="Terry A.Y."/>
            <person name="Boore J.L."/>
            <person name="Grigoriev I.V."/>
            <person name="Lindberg D.R."/>
            <person name="Seaver E.C."/>
            <person name="Weisblat D.A."/>
            <person name="Putnam N.H."/>
            <person name="Rokhsar D.S."/>
        </authorList>
    </citation>
    <scope>NUCLEOTIDE SEQUENCE</scope>
    <source>
        <strain evidence="12 14">I ESC-2004</strain>
    </source>
</reference>
<dbReference type="GO" id="GO:0016791">
    <property type="term" value="F:phosphatase activity"/>
    <property type="evidence" value="ECO:0007669"/>
    <property type="project" value="TreeGrafter"/>
</dbReference>
<evidence type="ECO:0000256" key="6">
    <source>
        <dbReference type="ARBA" id="ARBA00022801"/>
    </source>
</evidence>
<evidence type="ECO:0000313" key="12">
    <source>
        <dbReference type="EMBL" id="ELU02892.1"/>
    </source>
</evidence>
<dbReference type="FunCoup" id="R7UHZ8">
    <property type="interactions" value="904"/>
</dbReference>
<comment type="catalytic activity">
    <reaction evidence="2 10">
        <text>beta-D-fructose 1-phosphate + H2O = D-fructose + phosphate</text>
        <dbReference type="Rhea" id="RHEA:35603"/>
        <dbReference type="ChEBI" id="CHEBI:15377"/>
        <dbReference type="ChEBI" id="CHEBI:37721"/>
        <dbReference type="ChEBI" id="CHEBI:43474"/>
        <dbReference type="ChEBI" id="CHEBI:138881"/>
    </reaction>
</comment>
<dbReference type="PANTHER" id="PTHR12260">
    <property type="entry name" value="DAMAGE-CONTROL PHOSPHATASE ARMT1"/>
    <property type="match status" value="1"/>
</dbReference>
<evidence type="ECO:0000256" key="4">
    <source>
        <dbReference type="ARBA" id="ARBA00022596"/>
    </source>
</evidence>
<dbReference type="GO" id="GO:0032259">
    <property type="term" value="P:methylation"/>
    <property type="evidence" value="ECO:0007669"/>
    <property type="project" value="UniProtKB-KW"/>
</dbReference>
<dbReference type="GO" id="GO:0016462">
    <property type="term" value="F:pyrophosphatase activity"/>
    <property type="evidence" value="ECO:0007669"/>
    <property type="project" value="UniProtKB-ARBA"/>
</dbReference>
<dbReference type="EC" id="3.1.3.-" evidence="10"/>
<dbReference type="EnsemblMetazoa" id="CapteT99966">
    <property type="protein sequence ID" value="CapteP99966"/>
    <property type="gene ID" value="CapteG99966"/>
</dbReference>
<dbReference type="Proteomes" id="UP000014760">
    <property type="component" value="Unassembled WGS sequence"/>
</dbReference>
<dbReference type="Gene3D" id="1.20.930.60">
    <property type="match status" value="1"/>
</dbReference>
<dbReference type="Gene3D" id="3.40.50.10880">
    <property type="entry name" value="Uncharacterised protein PF01937, DUF89, domain 3"/>
    <property type="match status" value="1"/>
</dbReference>
<keyword evidence="10" id="KW-0808">Transferase</keyword>
<keyword evidence="7 10" id="KW-0464">Manganese</keyword>
<dbReference type="GO" id="GO:0051998">
    <property type="term" value="F:protein carboxyl O-methyltransferase activity"/>
    <property type="evidence" value="ECO:0007669"/>
    <property type="project" value="UniProtKB-UniRule"/>
</dbReference>
<dbReference type="FunFam" id="3.40.50.10880:FF:000005">
    <property type="entry name" value="DUF89-domain-containing protein"/>
    <property type="match status" value="1"/>
</dbReference>
<evidence type="ECO:0000259" key="11">
    <source>
        <dbReference type="Pfam" id="PF01937"/>
    </source>
</evidence>
<accession>R7UHZ8</accession>
<keyword evidence="5 10" id="KW-0479">Metal-binding</keyword>
<evidence type="ECO:0000256" key="1">
    <source>
        <dbReference type="ARBA" id="ARBA00000807"/>
    </source>
</evidence>
<dbReference type="GO" id="GO:0030643">
    <property type="term" value="P:intracellular phosphate ion homeostasis"/>
    <property type="evidence" value="ECO:0007669"/>
    <property type="project" value="UniProtKB-ARBA"/>
</dbReference>
<dbReference type="Pfam" id="PF01937">
    <property type="entry name" value="ARMT1-like_dom"/>
    <property type="match status" value="1"/>
</dbReference>
<dbReference type="GO" id="GO:0006974">
    <property type="term" value="P:DNA damage response"/>
    <property type="evidence" value="ECO:0007669"/>
    <property type="project" value="TreeGrafter"/>
</dbReference>
<dbReference type="SUPFAM" id="SSF111321">
    <property type="entry name" value="AF1104-like"/>
    <property type="match status" value="1"/>
</dbReference>
<keyword evidence="10" id="KW-0489">Methyltransferase</keyword>
<keyword evidence="6 10" id="KW-0378">Hydrolase</keyword>
<proteinExistence type="inferred from homology"/>
<evidence type="ECO:0000256" key="3">
    <source>
        <dbReference type="ARBA" id="ARBA00009519"/>
    </source>
</evidence>
<sequence>MLINLHFFCNLRDFAYPTMKERVPIIITKALDTLNRKNKIFIKDHGQEVADLVIALVGRLSKLCYEVKTNKPLTPLTDKAEDNECWNRILSEEENPCWFNSAWLLTECYAYRRIMEAVMLSPQLGFLDPFGEQKREALIGAMNAIKALVRNTQAAVKASIDDSKSKRHHLNQLMRVCLWGNRCDLSISAGQSNTYGEMPEIETLDSYLLTDNIDQVWNQFNVARLEGKVVLHVVLDNAGFELLSDFCLADFLTSSGLVDRIHFHGKPLPWFVSDVTPMDWDWTLDQLTNCEDTVMQSMASVWKQRLGDGGPWSFSVHDFWCSPCDFSRMKRYAPDLHSILEEASLVIFKGDLNYRKLIGDLKWPFCTPFKEALRGFQPAPLCALRTIKCDTVVGLSEGQAEKALETTGEDWMIPGTYGVIQFSS</sequence>
<reference evidence="14" key="1">
    <citation type="submission" date="2012-12" db="EMBL/GenBank/DDBJ databases">
        <authorList>
            <person name="Hellsten U."/>
            <person name="Grimwood J."/>
            <person name="Chapman J.A."/>
            <person name="Shapiro H."/>
            <person name="Aerts A."/>
            <person name="Otillar R.P."/>
            <person name="Terry A.Y."/>
            <person name="Boore J.L."/>
            <person name="Simakov O."/>
            <person name="Marletaz F."/>
            <person name="Cho S.-J."/>
            <person name="Edsinger-Gonzales E."/>
            <person name="Havlak P."/>
            <person name="Kuo D.-H."/>
            <person name="Larsson T."/>
            <person name="Lv J."/>
            <person name="Arendt D."/>
            <person name="Savage R."/>
            <person name="Osoegawa K."/>
            <person name="de Jong P."/>
            <person name="Lindberg D.R."/>
            <person name="Seaver E.C."/>
            <person name="Weisblat D.A."/>
            <person name="Putnam N.H."/>
            <person name="Grigoriev I.V."/>
            <person name="Rokhsar D.S."/>
        </authorList>
    </citation>
    <scope>NUCLEOTIDE SEQUENCE</scope>
    <source>
        <strain evidence="14">I ESC-2004</strain>
    </source>
</reference>
<evidence type="ECO:0000256" key="5">
    <source>
        <dbReference type="ARBA" id="ARBA00022723"/>
    </source>
</evidence>
<name>R7UHZ8_CAPTE</name>
<dbReference type="AlphaFoldDB" id="R7UHZ8"/>
<dbReference type="HOGENOM" id="CLU_030117_2_1_1"/>
<evidence type="ECO:0000313" key="13">
    <source>
        <dbReference type="EnsemblMetazoa" id="CapteP99966"/>
    </source>
</evidence>
<evidence type="ECO:0000256" key="8">
    <source>
        <dbReference type="ARBA" id="ARBA00045980"/>
    </source>
</evidence>
<keyword evidence="4" id="KW-0533">Nickel</keyword>
<dbReference type="STRING" id="283909.R7UHZ8"/>
<evidence type="ECO:0000256" key="2">
    <source>
        <dbReference type="ARBA" id="ARBA00001326"/>
    </source>
</evidence>
<evidence type="ECO:0000256" key="10">
    <source>
        <dbReference type="RuleBase" id="RU367030"/>
    </source>
</evidence>
<dbReference type="OMA" id="IFARQKM"/>